<protein>
    <recommendedName>
        <fullName evidence="4">DUF3348 domain-containing protein</fullName>
    </recommendedName>
</protein>
<comment type="caution">
    <text evidence="2">The sequence shown here is derived from an EMBL/GenBank/DDBJ whole genome shotgun (WGS) entry which is preliminary data.</text>
</comment>
<name>A0ABS0ADF4_9GAMM</name>
<sequence length="256" mass="27829">MSNGRPNSVNNTGPLRRQLAGLGVRAAGAPLPCFGERLARLFDLSDTVALDAANVASRDGYFGADGKAAERLRAELEKLRQSQRDAIEASVTAERIGTRNGLPAPEAGPSPAEPPDFEPYRRFYQSKQRQMAAAVPPLRLKARGALTDHGPALARLARIDAVLDNTLTGYARKGFGAVPGVLEKRFLALWPDRQHSLLSDAPGDDPQDWMTEGAWLHRFCQEMKSLLLAELDARLEPVQGLLMALESAHNHPQGPQ</sequence>
<dbReference type="InterPro" id="IPR021783">
    <property type="entry name" value="DUF3348"/>
</dbReference>
<evidence type="ECO:0000256" key="1">
    <source>
        <dbReference type="SAM" id="MobiDB-lite"/>
    </source>
</evidence>
<dbReference type="Pfam" id="PF11828">
    <property type="entry name" value="DUF3348"/>
    <property type="match status" value="1"/>
</dbReference>
<proteinExistence type="predicted"/>
<gene>
    <name evidence="2" type="ORF">ISO4_00775</name>
</gene>
<reference evidence="2 3" key="1">
    <citation type="submission" date="2012-09" db="EMBL/GenBank/DDBJ databases">
        <title>Genome Sequence of alkane-degrading Bacterium Alcanivorax venustensis ISO4.</title>
        <authorList>
            <person name="Lai Q."/>
            <person name="Shao Z."/>
        </authorList>
    </citation>
    <scope>NUCLEOTIDE SEQUENCE [LARGE SCALE GENOMIC DNA]</scope>
    <source>
        <strain evidence="2 3">ISO4</strain>
    </source>
</reference>
<accession>A0ABS0ADF4</accession>
<evidence type="ECO:0000313" key="3">
    <source>
        <dbReference type="Proteomes" id="UP000644441"/>
    </source>
</evidence>
<dbReference type="RefSeq" id="WP_194855231.1">
    <property type="nucleotide sequence ID" value="NZ_ARXR01000004.1"/>
</dbReference>
<evidence type="ECO:0008006" key="4">
    <source>
        <dbReference type="Google" id="ProtNLM"/>
    </source>
</evidence>
<dbReference type="Proteomes" id="UP000644441">
    <property type="component" value="Unassembled WGS sequence"/>
</dbReference>
<dbReference type="EMBL" id="ARXR01000004">
    <property type="protein sequence ID" value="MBF5052173.1"/>
    <property type="molecule type" value="Genomic_DNA"/>
</dbReference>
<feature type="region of interest" description="Disordered" evidence="1">
    <location>
        <begin position="87"/>
        <end position="118"/>
    </location>
</feature>
<evidence type="ECO:0000313" key="2">
    <source>
        <dbReference type="EMBL" id="MBF5052173.1"/>
    </source>
</evidence>
<keyword evidence="3" id="KW-1185">Reference proteome</keyword>
<organism evidence="2 3">
    <name type="scientific">Alloalcanivorax venustensis ISO4</name>
    <dbReference type="NCBI Taxonomy" id="1177184"/>
    <lineage>
        <taxon>Bacteria</taxon>
        <taxon>Pseudomonadati</taxon>
        <taxon>Pseudomonadota</taxon>
        <taxon>Gammaproteobacteria</taxon>
        <taxon>Oceanospirillales</taxon>
        <taxon>Alcanivoracaceae</taxon>
        <taxon>Alloalcanivorax</taxon>
    </lineage>
</organism>